<accession>A0A498MQK5</accession>
<sequence length="875" mass="98255">MIVRSGSARKALCSSRNFSHTIRAPTIREETISSDNQKKSHASSYDLKNRTVYARRNRRILGLVPSRNTYPANDHVICVSYNASVTTVLWLKVAAWFQILPIVWWETARPNRNCGFTAIRAKSKLCAFIFERHGRHARICVKDDGFISDQKSSPLSRKRKVSPPVKEEEKVSQTTSAVITQTPVKRLLTSPRKGKASPKVKEQEEVKETISVTLQTPDKTSLASPRNRKASPQVKEEEVKPMSSVSQSPSKSKGRKRVCAVGPVPEGTVVCDQSSKKWKLVELLWQTELDLTYAVCQANQQAGSNECKYMLRLGAKEGHLFNEQNFHLRAAKPDAVEKWLKLHKLDFLGIPSCVGFGLHEAYRFLVFPSMGQTLQTVMDEGNCTLPEKAVLQLALRLLDALEFIHEKEYAHADIHAGNIYINTDSQTEVFLSGFGHAFRFCPGGKHVEYRQGSRTAHQGNITFISLDSHKGAGPSCRSDLQSLGYCMLYWMTGSLPWSHLSQTSSAIAAEKERYISDIPGLVRCCYKQKKASVALQDYLTNVMSLQYTEKPDYTLLKAGLHESLQKMGGSLKESLNLMHLHREMFGGQWSSSTRLDGKTVLITGANTGIGKETTRDLAKRGARIIMACRDLEKAERAQKEIMEDSGNQNIVIKKLDLSDTKSIREFAELINNEERALHILINNAGIMMCPYSKTADGFEMQFGVNHLGHFLLTFLLIDLLKRSAPSRIINLSSMAHGWGTIALDDINSERNYHSRRAYGQSKLANILFTRSLAKKLKDTGVTAYAVHPGIVRTELKRHMNLGLLIMWKIVRPFTKTSVQGAQTTIYCAVQPELDKESGGYYSNCRPSRCTRAARDDEMAEKLWELSCKMLGIVWD</sequence>
<keyword evidence="11" id="KW-1185">Reference proteome</keyword>
<name>A0A498MQK5_LABRO</name>
<dbReference type="GO" id="GO:0052650">
    <property type="term" value="F:all-trans-retinol dehydrogenase (NADP+) activity"/>
    <property type="evidence" value="ECO:0007669"/>
    <property type="project" value="UniProtKB-EC"/>
</dbReference>
<keyword evidence="12" id="KW-1267">Proteomics identification</keyword>
<dbReference type="EMBL" id="QBIY01012612">
    <property type="protein sequence ID" value="RXN21624.1"/>
    <property type="molecule type" value="Genomic_DNA"/>
</dbReference>
<evidence type="ECO:0007829" key="12">
    <source>
        <dbReference type="PeptideAtlas" id="A0A498MQK5"/>
    </source>
</evidence>
<protein>
    <recommendedName>
        <fullName evidence="3">NADP-retinol dehydrogenase</fullName>
        <ecNumber evidence="3">1.1.1.300</ecNumber>
    </recommendedName>
</protein>
<dbReference type="Proteomes" id="UP000290572">
    <property type="component" value="Unassembled WGS sequence"/>
</dbReference>
<dbReference type="FunFam" id="3.40.50.720:FF:000145">
    <property type="entry name" value="Retinol dehydrogenase 12"/>
    <property type="match status" value="1"/>
</dbReference>
<dbReference type="SMART" id="SM00220">
    <property type="entry name" value="S_TKc"/>
    <property type="match status" value="1"/>
</dbReference>
<comment type="similarity">
    <text evidence="2">Belongs to the short-chain dehydrogenases/reductases (SDR) family.</text>
</comment>
<evidence type="ECO:0000256" key="5">
    <source>
        <dbReference type="ARBA" id="ARBA00023002"/>
    </source>
</evidence>
<evidence type="ECO:0000256" key="6">
    <source>
        <dbReference type="ARBA" id="ARBA00023098"/>
    </source>
</evidence>
<dbReference type="InterPro" id="IPR002347">
    <property type="entry name" value="SDR_fam"/>
</dbReference>
<organism evidence="10 11">
    <name type="scientific">Labeo rohita</name>
    <name type="common">Indian major carp</name>
    <name type="synonym">Cyprinus rohita</name>
    <dbReference type="NCBI Taxonomy" id="84645"/>
    <lineage>
        <taxon>Eukaryota</taxon>
        <taxon>Metazoa</taxon>
        <taxon>Chordata</taxon>
        <taxon>Craniata</taxon>
        <taxon>Vertebrata</taxon>
        <taxon>Euteleostomi</taxon>
        <taxon>Actinopterygii</taxon>
        <taxon>Neopterygii</taxon>
        <taxon>Teleostei</taxon>
        <taxon>Ostariophysi</taxon>
        <taxon>Cypriniformes</taxon>
        <taxon>Cyprinidae</taxon>
        <taxon>Labeoninae</taxon>
        <taxon>Labeonini</taxon>
        <taxon>Labeo</taxon>
    </lineage>
</organism>
<feature type="region of interest" description="Disordered" evidence="8">
    <location>
        <begin position="151"/>
        <end position="258"/>
    </location>
</feature>
<dbReference type="EC" id="1.1.1.300" evidence="3"/>
<dbReference type="GO" id="GO:0005524">
    <property type="term" value="F:ATP binding"/>
    <property type="evidence" value="ECO:0007669"/>
    <property type="project" value="InterPro"/>
</dbReference>
<keyword evidence="10" id="KW-0418">Kinase</keyword>
<evidence type="ECO:0000313" key="10">
    <source>
        <dbReference type="EMBL" id="RXN21624.1"/>
    </source>
</evidence>
<keyword evidence="4" id="KW-0521">NADP</keyword>
<feature type="compositionally biased region" description="Low complexity" evidence="8">
    <location>
        <begin position="241"/>
        <end position="251"/>
    </location>
</feature>
<evidence type="ECO:0000256" key="7">
    <source>
        <dbReference type="ARBA" id="ARBA00050568"/>
    </source>
</evidence>
<keyword evidence="6" id="KW-0443">Lipid metabolism</keyword>
<comment type="catalytic activity">
    <reaction evidence="7">
        <text>all-trans-retinol + NADP(+) = all-trans-retinal + NADPH + H(+)</text>
        <dbReference type="Rhea" id="RHEA:25033"/>
        <dbReference type="ChEBI" id="CHEBI:15378"/>
        <dbReference type="ChEBI" id="CHEBI:17336"/>
        <dbReference type="ChEBI" id="CHEBI:17898"/>
        <dbReference type="ChEBI" id="CHEBI:57783"/>
        <dbReference type="ChEBI" id="CHEBI:58349"/>
        <dbReference type="EC" id="1.1.1.300"/>
    </reaction>
</comment>
<feature type="compositionally biased region" description="Polar residues" evidence="8">
    <location>
        <begin position="172"/>
        <end position="183"/>
    </location>
</feature>
<gene>
    <name evidence="10" type="ORF">ROHU_024203</name>
</gene>
<feature type="compositionally biased region" description="Polar residues" evidence="8">
    <location>
        <begin position="210"/>
        <end position="224"/>
    </location>
</feature>
<dbReference type="GO" id="GO:0004672">
    <property type="term" value="F:protein kinase activity"/>
    <property type="evidence" value="ECO:0007669"/>
    <property type="project" value="InterPro"/>
</dbReference>
<proteinExistence type="evidence at protein level"/>
<evidence type="ECO:0000256" key="1">
    <source>
        <dbReference type="ARBA" id="ARBA00004891"/>
    </source>
</evidence>
<feature type="compositionally biased region" description="Basic and acidic residues" evidence="8">
    <location>
        <begin position="199"/>
        <end position="208"/>
    </location>
</feature>
<comment type="pathway">
    <text evidence="1">Cofactor metabolism; retinol metabolism.</text>
</comment>
<keyword evidence="5" id="KW-0560">Oxidoreductase</keyword>
<dbReference type="PROSITE" id="PS50011">
    <property type="entry name" value="PROTEIN_KINASE_DOM"/>
    <property type="match status" value="1"/>
</dbReference>
<dbReference type="SUPFAM" id="SSF51735">
    <property type="entry name" value="NAD(P)-binding Rossmann-fold domains"/>
    <property type="match status" value="1"/>
</dbReference>
<evidence type="ECO:0000256" key="8">
    <source>
        <dbReference type="SAM" id="MobiDB-lite"/>
    </source>
</evidence>
<dbReference type="PRINTS" id="PR00080">
    <property type="entry name" value="SDRFAMILY"/>
</dbReference>
<dbReference type="InterPro" id="IPR011009">
    <property type="entry name" value="Kinase-like_dom_sf"/>
</dbReference>
<keyword evidence="10" id="KW-0808">Transferase</keyword>
<dbReference type="InterPro" id="IPR000719">
    <property type="entry name" value="Prot_kinase_dom"/>
</dbReference>
<comment type="caution">
    <text evidence="10">The sequence shown here is derived from an EMBL/GenBank/DDBJ whole genome shotgun (WGS) entry which is preliminary data.</text>
</comment>
<reference evidence="10 11" key="1">
    <citation type="submission" date="2018-03" db="EMBL/GenBank/DDBJ databases">
        <title>Draft genome sequence of Rohu Carp (Labeo rohita).</title>
        <authorList>
            <person name="Das P."/>
            <person name="Kushwaha B."/>
            <person name="Joshi C.G."/>
            <person name="Kumar D."/>
            <person name="Nagpure N.S."/>
            <person name="Sahoo L."/>
            <person name="Das S.P."/>
            <person name="Bit A."/>
            <person name="Patnaik S."/>
            <person name="Meher P.K."/>
            <person name="Jayasankar P."/>
            <person name="Koringa P.G."/>
            <person name="Patel N.V."/>
            <person name="Hinsu A.T."/>
            <person name="Kumar R."/>
            <person name="Pandey M."/>
            <person name="Agarwal S."/>
            <person name="Srivastava S."/>
            <person name="Singh M."/>
            <person name="Iquebal M.A."/>
            <person name="Jaiswal S."/>
            <person name="Angadi U.B."/>
            <person name="Kumar N."/>
            <person name="Raza M."/>
            <person name="Shah T.M."/>
            <person name="Rai A."/>
            <person name="Jena J.K."/>
        </authorList>
    </citation>
    <scope>NUCLEOTIDE SEQUENCE [LARGE SCALE GENOMIC DNA]</scope>
    <source>
        <strain evidence="10">DASCIFA01</strain>
        <tissue evidence="10">Testis</tissue>
    </source>
</reference>
<dbReference type="PANTHER" id="PTHR43157:SF69">
    <property type="entry name" value="RETINOL DEHYDROGENASE 12-LIKE"/>
    <property type="match status" value="1"/>
</dbReference>
<evidence type="ECO:0000259" key="9">
    <source>
        <dbReference type="PROSITE" id="PS50011"/>
    </source>
</evidence>
<dbReference type="AlphaFoldDB" id="A0A498MQK5"/>
<dbReference type="SUPFAM" id="SSF56112">
    <property type="entry name" value="Protein kinase-like (PK-like)"/>
    <property type="match status" value="1"/>
</dbReference>
<dbReference type="Pfam" id="PF00069">
    <property type="entry name" value="Pkinase"/>
    <property type="match status" value="1"/>
</dbReference>
<dbReference type="PRINTS" id="PR00081">
    <property type="entry name" value="GDHRDH"/>
</dbReference>
<evidence type="ECO:0000256" key="4">
    <source>
        <dbReference type="ARBA" id="ARBA00022857"/>
    </source>
</evidence>
<dbReference type="Gene3D" id="1.10.510.10">
    <property type="entry name" value="Transferase(Phosphotransferase) domain 1"/>
    <property type="match status" value="1"/>
</dbReference>
<evidence type="ECO:0000313" key="11">
    <source>
        <dbReference type="Proteomes" id="UP000290572"/>
    </source>
</evidence>
<feature type="domain" description="Protein kinase" evidence="9">
    <location>
        <begin position="255"/>
        <end position="564"/>
    </location>
</feature>
<dbReference type="PANTHER" id="PTHR43157">
    <property type="entry name" value="PHOSPHATIDYLINOSITOL-GLYCAN BIOSYNTHESIS CLASS F PROTEIN-RELATED"/>
    <property type="match status" value="1"/>
</dbReference>
<dbReference type="Pfam" id="PF00106">
    <property type="entry name" value="adh_short"/>
    <property type="match status" value="1"/>
</dbReference>
<dbReference type="InterPro" id="IPR036291">
    <property type="entry name" value="NAD(P)-bd_dom_sf"/>
</dbReference>
<evidence type="ECO:0000256" key="2">
    <source>
        <dbReference type="ARBA" id="ARBA00006484"/>
    </source>
</evidence>
<dbReference type="STRING" id="84645.A0A498MQK5"/>
<evidence type="ECO:0000256" key="3">
    <source>
        <dbReference type="ARBA" id="ARBA00012852"/>
    </source>
</evidence>
<dbReference type="Gene3D" id="3.40.50.720">
    <property type="entry name" value="NAD(P)-binding Rossmann-like Domain"/>
    <property type="match status" value="1"/>
</dbReference>